<dbReference type="GO" id="GO:0002758">
    <property type="term" value="P:innate immune response-activating signaling pathway"/>
    <property type="evidence" value="ECO:0007669"/>
    <property type="project" value="UniProtKB-ARBA"/>
</dbReference>
<dbReference type="FunFam" id="1.10.10.10:FF:000322">
    <property type="entry name" value="Probable disease resistance protein At1g63360"/>
    <property type="match status" value="1"/>
</dbReference>
<sequence>MEVTPLSVGKSVLDGALGYTKSTIAEEVALQLGIASDHAFIRDELDMMRSFLMVAHEERNEQNKVLTTWVNQVRDVAYDTEDCLQDCSIHLHRPSWWRLPRTLGERRRIAKKMKELRAKVEDVSQRNLRYGLIKGSCSKPATAPAHSDMVSATMSAMEESWWQQDKAKEGLIQLTDNTDEDLRVIAVCGASGLLGETSIVRKAYNDLKGKDRFKCHAWVRIVHPFNQTEFLQNIIRQFYVDLLDEMAKVQNKSDPAIQSLLKTGRMKGDALLDGFINYLHGKSYLIVLADLSSMQEWDQIKACFPNNKKGSRLIVCTEHVEVASLCTVPETVLPNHKQLSTDQTLYVFYEKDLQDGTGATELGSATRANENSNISMDGKGHSQMDMMLASFQESQLIGRQNEKSNIIKLISKESQEFEVFNKSIDLSKHAELNEEAKLILKKCGGLPLAIVTIGGFLAKQPKTPVVWRKLKEHISAELEMHPELGMIRNVLIKSYDGLPYHLKACFLYIFIFREDHSIRRRRLVRRWIAEGYSREVRGRSQEDIADRYFMELIDRSMILPFQESIASRKEIDSCQVHDLMREISISKSTEENLVFRMGKGGNLNSTQYKVRHLVVSSNWAGDRGEYESAVDLSRIRSLTVFGKWRPFFISHKMRMLRVLDLEGTTGLVNHHLEHIGRLFHLKYLSLRGCAGIFHLPDSLGNLKQLQTLDVSGTSIIKLPKTIIKLRKLQFLRGGGSESPFYEPWEVLKEIVSTFCVRCWIPKPMRDKPETEVDMTRRDACTACCCVWFPFLGRQVDPSGVLLPRGVRKLKALHTLGAVNIARGKAILHDISKLSQLRKLEVTGVNKRNCVQLCLVFVHLSRLDSLSLQSLMMDEDLCGCLDTSCSPPKSLESLKLVIKLVELPRWIGDLQNLVKLKLEGTFLVRPSATIRVLGKLPKLSILCLSWCTFDCRDLRLNFHRVLLPSLVVLQLLWIDHDVRSVEFAGTTMPKLELLRFHSVTEEIGAGLISGLESLPSLKALELLDNRTCEEDFLEDVKAQLAKNANRPILKRCNI</sequence>
<feature type="domain" description="Disease resistance N-terminal" evidence="8">
    <location>
        <begin position="16"/>
        <end position="95"/>
    </location>
</feature>
<evidence type="ECO:0000256" key="5">
    <source>
        <dbReference type="ARBA" id="ARBA00022821"/>
    </source>
</evidence>
<keyword evidence="3" id="KW-0677">Repeat</keyword>
<keyword evidence="2" id="KW-0433">Leucine-rich repeat</keyword>
<dbReference type="Pfam" id="PF00931">
    <property type="entry name" value="NB-ARC"/>
    <property type="match status" value="1"/>
</dbReference>
<protein>
    <recommendedName>
        <fullName evidence="13">Disease resistance protein RPM1</fullName>
    </recommendedName>
</protein>
<dbReference type="Gene3D" id="1.10.10.10">
    <property type="entry name" value="Winged helix-like DNA-binding domain superfamily/Winged helix DNA-binding domain"/>
    <property type="match status" value="1"/>
</dbReference>
<organism evidence="11 12">
    <name type="scientific">Eleusine coracana subsp. coracana</name>
    <dbReference type="NCBI Taxonomy" id="191504"/>
    <lineage>
        <taxon>Eukaryota</taxon>
        <taxon>Viridiplantae</taxon>
        <taxon>Streptophyta</taxon>
        <taxon>Embryophyta</taxon>
        <taxon>Tracheophyta</taxon>
        <taxon>Spermatophyta</taxon>
        <taxon>Magnoliopsida</taxon>
        <taxon>Liliopsida</taxon>
        <taxon>Poales</taxon>
        <taxon>Poaceae</taxon>
        <taxon>PACMAD clade</taxon>
        <taxon>Chloridoideae</taxon>
        <taxon>Cynodonteae</taxon>
        <taxon>Eleusininae</taxon>
        <taxon>Eleusine</taxon>
    </lineage>
</organism>
<dbReference type="InterPro" id="IPR041118">
    <property type="entry name" value="Rx_N"/>
</dbReference>
<dbReference type="InterPro" id="IPR042197">
    <property type="entry name" value="Apaf_helical"/>
</dbReference>
<dbReference type="PANTHER" id="PTHR23155">
    <property type="entry name" value="DISEASE RESISTANCE PROTEIN RP"/>
    <property type="match status" value="1"/>
</dbReference>
<gene>
    <name evidence="11" type="primary">gb23689</name>
    <name evidence="11" type="ORF">PR202_gb23689</name>
</gene>
<evidence type="ECO:0000256" key="1">
    <source>
        <dbReference type="ARBA" id="ARBA00008894"/>
    </source>
</evidence>
<feature type="domain" description="Disease resistance R13L4/SHOC-2-like LRR" evidence="10">
    <location>
        <begin position="799"/>
        <end position="1044"/>
    </location>
</feature>
<evidence type="ECO:0000259" key="8">
    <source>
        <dbReference type="Pfam" id="PF18052"/>
    </source>
</evidence>
<dbReference type="PRINTS" id="PR00364">
    <property type="entry name" value="DISEASERSIST"/>
</dbReference>
<dbReference type="Proteomes" id="UP001054889">
    <property type="component" value="Unassembled WGS sequence"/>
</dbReference>
<dbReference type="InterPro" id="IPR036388">
    <property type="entry name" value="WH-like_DNA-bd_sf"/>
</dbReference>
<keyword evidence="6" id="KW-0175">Coiled coil</keyword>
<dbReference type="GO" id="GO:0009626">
    <property type="term" value="P:plant-type hypersensitive response"/>
    <property type="evidence" value="ECO:0007669"/>
    <property type="project" value="UniProtKB-ARBA"/>
</dbReference>
<evidence type="ECO:0000313" key="11">
    <source>
        <dbReference type="EMBL" id="GJN34971.1"/>
    </source>
</evidence>
<dbReference type="Gene3D" id="3.80.10.10">
    <property type="entry name" value="Ribonuclease Inhibitor"/>
    <property type="match status" value="2"/>
</dbReference>
<evidence type="ECO:0000259" key="7">
    <source>
        <dbReference type="Pfam" id="PF00931"/>
    </source>
</evidence>
<evidence type="ECO:0008006" key="13">
    <source>
        <dbReference type="Google" id="ProtNLM"/>
    </source>
</evidence>
<dbReference type="InterPro" id="IPR058922">
    <property type="entry name" value="WHD_DRP"/>
</dbReference>
<dbReference type="GO" id="GO:0043531">
    <property type="term" value="F:ADP binding"/>
    <property type="evidence" value="ECO:0007669"/>
    <property type="project" value="InterPro"/>
</dbReference>
<dbReference type="Gene3D" id="1.20.5.4130">
    <property type="match status" value="1"/>
</dbReference>
<reference evidence="11" key="1">
    <citation type="journal article" date="2018" name="DNA Res.">
        <title>Multiple hybrid de novo genome assembly of finger millet, an orphan allotetraploid crop.</title>
        <authorList>
            <person name="Hatakeyama M."/>
            <person name="Aluri S."/>
            <person name="Balachadran M.T."/>
            <person name="Sivarajan S.R."/>
            <person name="Patrignani A."/>
            <person name="Gruter S."/>
            <person name="Poveda L."/>
            <person name="Shimizu-Inatsugi R."/>
            <person name="Baeten J."/>
            <person name="Francoijs K.J."/>
            <person name="Nataraja K.N."/>
            <person name="Reddy Y.A.N."/>
            <person name="Phadnis S."/>
            <person name="Ravikumar R.L."/>
            <person name="Schlapbach R."/>
            <person name="Sreeman S.M."/>
            <person name="Shimizu K.K."/>
        </authorList>
    </citation>
    <scope>NUCLEOTIDE SEQUENCE</scope>
</reference>
<dbReference type="Gene3D" id="1.10.8.430">
    <property type="entry name" value="Helical domain of apoptotic protease-activating factors"/>
    <property type="match status" value="1"/>
</dbReference>
<dbReference type="InterPro" id="IPR002182">
    <property type="entry name" value="NB-ARC"/>
</dbReference>
<evidence type="ECO:0000313" key="12">
    <source>
        <dbReference type="Proteomes" id="UP001054889"/>
    </source>
</evidence>
<feature type="domain" description="NB-ARC" evidence="7">
    <location>
        <begin position="179"/>
        <end position="350"/>
    </location>
</feature>
<dbReference type="AlphaFoldDB" id="A0AAV5FJJ8"/>
<dbReference type="Gene3D" id="3.40.50.300">
    <property type="entry name" value="P-loop containing nucleotide triphosphate hydrolases"/>
    <property type="match status" value="1"/>
</dbReference>
<dbReference type="InterPro" id="IPR055414">
    <property type="entry name" value="LRR_R13L4/SHOC2-like"/>
</dbReference>
<keyword evidence="12" id="KW-1185">Reference proteome</keyword>
<accession>A0AAV5FJJ8</accession>
<name>A0AAV5FJJ8_ELECO</name>
<dbReference type="Pfam" id="PF18052">
    <property type="entry name" value="Rx_N"/>
    <property type="match status" value="1"/>
</dbReference>
<reference evidence="11" key="2">
    <citation type="submission" date="2021-12" db="EMBL/GenBank/DDBJ databases">
        <title>Resequencing data analysis of finger millet.</title>
        <authorList>
            <person name="Hatakeyama M."/>
            <person name="Aluri S."/>
            <person name="Balachadran M.T."/>
            <person name="Sivarajan S.R."/>
            <person name="Poveda L."/>
            <person name="Shimizu-Inatsugi R."/>
            <person name="Schlapbach R."/>
            <person name="Sreeman S.M."/>
            <person name="Shimizu K.K."/>
        </authorList>
    </citation>
    <scope>NUCLEOTIDE SEQUENCE</scope>
</reference>
<dbReference type="Pfam" id="PF23559">
    <property type="entry name" value="WHD_DRP"/>
    <property type="match status" value="1"/>
</dbReference>
<dbReference type="InterPro" id="IPR038005">
    <property type="entry name" value="RX-like_CC"/>
</dbReference>
<dbReference type="CDD" id="cd14798">
    <property type="entry name" value="RX-CC_like"/>
    <property type="match status" value="1"/>
</dbReference>
<evidence type="ECO:0000256" key="2">
    <source>
        <dbReference type="ARBA" id="ARBA00022614"/>
    </source>
</evidence>
<dbReference type="GO" id="GO:0042742">
    <property type="term" value="P:defense response to bacterium"/>
    <property type="evidence" value="ECO:0007669"/>
    <property type="project" value="UniProtKB-ARBA"/>
</dbReference>
<dbReference type="EMBL" id="BQKI01000086">
    <property type="protein sequence ID" value="GJN34971.1"/>
    <property type="molecule type" value="Genomic_DNA"/>
</dbReference>
<evidence type="ECO:0000256" key="4">
    <source>
        <dbReference type="ARBA" id="ARBA00022741"/>
    </source>
</evidence>
<evidence type="ECO:0000256" key="3">
    <source>
        <dbReference type="ARBA" id="ARBA00022737"/>
    </source>
</evidence>
<dbReference type="PANTHER" id="PTHR23155:SF1114">
    <property type="entry name" value="OS02G0475500 PROTEIN"/>
    <property type="match status" value="1"/>
</dbReference>
<dbReference type="Pfam" id="PF23598">
    <property type="entry name" value="LRR_14"/>
    <property type="match status" value="2"/>
</dbReference>
<evidence type="ECO:0000259" key="10">
    <source>
        <dbReference type="Pfam" id="PF23598"/>
    </source>
</evidence>
<dbReference type="SUPFAM" id="SSF52058">
    <property type="entry name" value="L domain-like"/>
    <property type="match status" value="1"/>
</dbReference>
<evidence type="ECO:0000259" key="9">
    <source>
        <dbReference type="Pfam" id="PF23559"/>
    </source>
</evidence>
<evidence type="ECO:0000256" key="6">
    <source>
        <dbReference type="ARBA" id="ARBA00023054"/>
    </source>
</evidence>
<dbReference type="InterPro" id="IPR027417">
    <property type="entry name" value="P-loop_NTPase"/>
</dbReference>
<comment type="caution">
    <text evidence="11">The sequence shown here is derived from an EMBL/GenBank/DDBJ whole genome shotgun (WGS) entry which is preliminary data.</text>
</comment>
<dbReference type="InterPro" id="IPR044974">
    <property type="entry name" value="Disease_R_plants"/>
</dbReference>
<feature type="domain" description="Disease resistance R13L4/SHOC-2-like LRR" evidence="10">
    <location>
        <begin position="635"/>
        <end position="734"/>
    </location>
</feature>
<proteinExistence type="inferred from homology"/>
<dbReference type="SUPFAM" id="SSF52540">
    <property type="entry name" value="P-loop containing nucleoside triphosphate hydrolases"/>
    <property type="match status" value="2"/>
</dbReference>
<keyword evidence="4" id="KW-0547">Nucleotide-binding</keyword>
<comment type="similarity">
    <text evidence="1">Belongs to the disease resistance NB-LRR family.</text>
</comment>
<feature type="domain" description="Disease resistance protein winged helix" evidence="9">
    <location>
        <begin position="511"/>
        <end position="583"/>
    </location>
</feature>
<keyword evidence="5" id="KW-0611">Plant defense</keyword>
<dbReference type="InterPro" id="IPR032675">
    <property type="entry name" value="LRR_dom_sf"/>
</dbReference>